<dbReference type="Proteomes" id="UP001499988">
    <property type="component" value="Unassembled WGS sequence"/>
</dbReference>
<proteinExistence type="predicted"/>
<evidence type="ECO:0000256" key="1">
    <source>
        <dbReference type="SAM" id="MobiDB-lite"/>
    </source>
</evidence>
<organism evidence="2 3">
    <name type="scientific">Ferrimonas pelagia</name>
    <dbReference type="NCBI Taxonomy" id="1177826"/>
    <lineage>
        <taxon>Bacteria</taxon>
        <taxon>Pseudomonadati</taxon>
        <taxon>Pseudomonadota</taxon>
        <taxon>Gammaproteobacteria</taxon>
        <taxon>Alteromonadales</taxon>
        <taxon>Ferrimonadaceae</taxon>
        <taxon>Ferrimonas</taxon>
    </lineage>
</organism>
<evidence type="ECO:0000313" key="3">
    <source>
        <dbReference type="Proteomes" id="UP001499988"/>
    </source>
</evidence>
<feature type="compositionally biased region" description="Polar residues" evidence="1">
    <location>
        <begin position="103"/>
        <end position="112"/>
    </location>
</feature>
<dbReference type="RefSeq" id="WP_425557340.1">
    <property type="nucleotide sequence ID" value="NZ_BAABJZ010000016.1"/>
</dbReference>
<evidence type="ECO:0000313" key="2">
    <source>
        <dbReference type="EMBL" id="GAA4879896.1"/>
    </source>
</evidence>
<dbReference type="InterPro" id="IPR010633">
    <property type="entry name" value="Phage_lambda_GpZ"/>
</dbReference>
<sequence>MATVASVGAISFKAEIDQTTRALTHTQRKSIPKATVQGLNRTIRSVRGLAAKSIATATGIKQKDVRADLSMHTASRQEPSASIRAQRRPLARNLIEHVRPNRRATSAGQGSPQFFRRRSKKRVRRGGQRRSVAGDYRWQGVEAKAWGTTKQYRGSFIINTTKGPRVVLRNGRSRKKLTLVSGPSVKATLVQNHINKAMREHANQCFRVEFRRALNNDLRRKGLA</sequence>
<accession>A0ABP9ESF9</accession>
<protein>
    <recommendedName>
        <fullName evidence="4">Prophage minor tail protein Z (GPZ)</fullName>
    </recommendedName>
</protein>
<comment type="caution">
    <text evidence="2">The sequence shown here is derived from an EMBL/GenBank/DDBJ whole genome shotgun (WGS) entry which is preliminary data.</text>
</comment>
<name>A0ABP9ESF9_9GAMM</name>
<dbReference type="EMBL" id="BAABJZ010000016">
    <property type="protein sequence ID" value="GAA4879896.1"/>
    <property type="molecule type" value="Genomic_DNA"/>
</dbReference>
<gene>
    <name evidence="2" type="ORF">GCM10023333_12510</name>
</gene>
<reference evidence="3" key="1">
    <citation type="journal article" date="2019" name="Int. J. Syst. Evol. Microbiol.">
        <title>The Global Catalogue of Microorganisms (GCM) 10K type strain sequencing project: providing services to taxonomists for standard genome sequencing and annotation.</title>
        <authorList>
            <consortium name="The Broad Institute Genomics Platform"/>
            <consortium name="The Broad Institute Genome Sequencing Center for Infectious Disease"/>
            <person name="Wu L."/>
            <person name="Ma J."/>
        </authorList>
    </citation>
    <scope>NUCLEOTIDE SEQUENCE [LARGE SCALE GENOMIC DNA]</scope>
    <source>
        <strain evidence="3">JCM 18401</strain>
    </source>
</reference>
<dbReference type="Pfam" id="PF06763">
    <property type="entry name" value="Minor_tail_Z"/>
    <property type="match status" value="1"/>
</dbReference>
<evidence type="ECO:0008006" key="4">
    <source>
        <dbReference type="Google" id="ProtNLM"/>
    </source>
</evidence>
<feature type="compositionally biased region" description="Basic residues" evidence="1">
    <location>
        <begin position="115"/>
        <end position="128"/>
    </location>
</feature>
<keyword evidence="3" id="KW-1185">Reference proteome</keyword>
<feature type="region of interest" description="Disordered" evidence="1">
    <location>
        <begin position="100"/>
        <end position="131"/>
    </location>
</feature>